<dbReference type="GO" id="GO:0050163">
    <property type="term" value="F:oxaloacetate tautomerase activity"/>
    <property type="evidence" value="ECO:0007669"/>
    <property type="project" value="UniProtKB-ARBA"/>
</dbReference>
<accession>A0A9P0I5P1</accession>
<dbReference type="AlphaFoldDB" id="A0A9P0I5P1"/>
<dbReference type="InterPro" id="IPR036663">
    <property type="entry name" value="Fumarylacetoacetase_C_sf"/>
</dbReference>
<dbReference type="Pfam" id="PF01557">
    <property type="entry name" value="FAA_hydrolase"/>
    <property type="match status" value="1"/>
</dbReference>
<dbReference type="GO" id="GO:0006107">
    <property type="term" value="P:oxaloacetate metabolic process"/>
    <property type="evidence" value="ECO:0007669"/>
    <property type="project" value="UniProtKB-ARBA"/>
</dbReference>
<evidence type="ECO:0000313" key="4">
    <source>
        <dbReference type="EMBL" id="CAH1641539.1"/>
    </source>
</evidence>
<evidence type="ECO:0000259" key="3">
    <source>
        <dbReference type="Pfam" id="PF01557"/>
    </source>
</evidence>
<dbReference type="InterPro" id="IPR051121">
    <property type="entry name" value="FAH"/>
</dbReference>
<dbReference type="PANTHER" id="PTHR42796:SF4">
    <property type="entry name" value="FUMARYLACETOACETATE HYDROLASE DOMAIN-CONTAINING PROTEIN 2A"/>
    <property type="match status" value="1"/>
</dbReference>
<evidence type="ECO:0000256" key="2">
    <source>
        <dbReference type="ARBA" id="ARBA00022723"/>
    </source>
</evidence>
<comment type="similarity">
    <text evidence="1">Belongs to the FAH family.</text>
</comment>
<dbReference type="GO" id="GO:0046872">
    <property type="term" value="F:metal ion binding"/>
    <property type="evidence" value="ECO:0007669"/>
    <property type="project" value="UniProtKB-KW"/>
</dbReference>
<evidence type="ECO:0000313" key="5">
    <source>
        <dbReference type="Proteomes" id="UP001153321"/>
    </source>
</evidence>
<feature type="domain" description="Fumarylacetoacetase-like C-terminal" evidence="3">
    <location>
        <begin position="78"/>
        <end position="284"/>
    </location>
</feature>
<dbReference type="Proteomes" id="UP001153321">
    <property type="component" value="Chromosome 23"/>
</dbReference>
<gene>
    <name evidence="4" type="ORF">SPLIT_LOCUS6895</name>
</gene>
<organism evidence="4 5">
    <name type="scientific">Spodoptera littoralis</name>
    <name type="common">Egyptian cotton leafworm</name>
    <dbReference type="NCBI Taxonomy" id="7109"/>
    <lineage>
        <taxon>Eukaryota</taxon>
        <taxon>Metazoa</taxon>
        <taxon>Ecdysozoa</taxon>
        <taxon>Arthropoda</taxon>
        <taxon>Hexapoda</taxon>
        <taxon>Insecta</taxon>
        <taxon>Pterygota</taxon>
        <taxon>Neoptera</taxon>
        <taxon>Endopterygota</taxon>
        <taxon>Lepidoptera</taxon>
        <taxon>Glossata</taxon>
        <taxon>Ditrysia</taxon>
        <taxon>Noctuoidea</taxon>
        <taxon>Noctuidae</taxon>
        <taxon>Amphipyrinae</taxon>
        <taxon>Spodoptera</taxon>
    </lineage>
</organism>
<name>A0A9P0I5P1_SPOLI</name>
<dbReference type="InterPro" id="IPR011234">
    <property type="entry name" value="Fumarylacetoacetase-like_C"/>
</dbReference>
<dbReference type="Gene3D" id="3.90.850.10">
    <property type="entry name" value="Fumarylacetoacetase-like, C-terminal domain"/>
    <property type="match status" value="1"/>
</dbReference>
<keyword evidence="2" id="KW-0479">Metal-binding</keyword>
<proteinExistence type="inferred from homology"/>
<dbReference type="PANTHER" id="PTHR42796">
    <property type="entry name" value="FUMARYLACETOACETATE HYDROLASE DOMAIN-CONTAINING PROTEIN 2A-RELATED"/>
    <property type="match status" value="1"/>
</dbReference>
<evidence type="ECO:0000256" key="1">
    <source>
        <dbReference type="ARBA" id="ARBA00010211"/>
    </source>
</evidence>
<sequence>MKFVQFILGDCPNEIRVGYLRGLGVVDLSCTDCAMPRTMLELLQADIAHKISQVQVNNPRVIPLNRVILIAPITGVDKILGVAYNYSDQCQELGVEESRIPCVFSKFPSTIIGPNQAVRIRPVCEQVGWQLDLAVVMGKKACSVKADNAHKYIFGYTVAQDITEKEWLLNQNGTQYLLGKSQDTFCPLGPYIMTSDEAGQVENLAMVCSVNGEVKQRGNTSQMIHKIPALIERITTVMTLYPGDIILTGTPAGLGGVRDPPEFLKPGDVIRSEIENIGVLTTKVAEF</sequence>
<protein>
    <recommendedName>
        <fullName evidence="3">Fumarylacetoacetase-like C-terminal domain-containing protein</fullName>
    </recommendedName>
</protein>
<keyword evidence="5" id="KW-1185">Reference proteome</keyword>
<dbReference type="FunFam" id="3.90.850.10:FF:000002">
    <property type="entry name" value="2-hydroxyhepta-2,4-diene-1,7-dioate isomerase"/>
    <property type="match status" value="1"/>
</dbReference>
<dbReference type="SUPFAM" id="SSF56529">
    <property type="entry name" value="FAH"/>
    <property type="match status" value="1"/>
</dbReference>
<reference evidence="4" key="1">
    <citation type="submission" date="2022-02" db="EMBL/GenBank/DDBJ databases">
        <authorList>
            <person name="King R."/>
        </authorList>
    </citation>
    <scope>NUCLEOTIDE SEQUENCE</scope>
</reference>
<dbReference type="EMBL" id="LR824554">
    <property type="protein sequence ID" value="CAH1641539.1"/>
    <property type="molecule type" value="Genomic_DNA"/>
</dbReference>